<protein>
    <submittedName>
        <fullName evidence="2">Uncharacterized protein</fullName>
    </submittedName>
</protein>
<name>A0A3B4ZNS8_9TELE</name>
<dbReference type="AlphaFoldDB" id="A0A3B4ZNS8"/>
<sequence>TGGVNKLNFGTGTKLSVESSE</sequence>
<proteinExistence type="predicted"/>
<reference evidence="2" key="1">
    <citation type="submission" date="2023-09" db="UniProtKB">
        <authorList>
            <consortium name="Ensembl"/>
        </authorList>
    </citation>
    <scope>IDENTIFICATION</scope>
</reference>
<feature type="compositionally biased region" description="Polar residues" evidence="1">
    <location>
        <begin position="8"/>
        <end position="21"/>
    </location>
</feature>
<evidence type="ECO:0000256" key="1">
    <source>
        <dbReference type="SAM" id="MobiDB-lite"/>
    </source>
</evidence>
<accession>A0A3B4ZNS8</accession>
<feature type="region of interest" description="Disordered" evidence="1">
    <location>
        <begin position="1"/>
        <end position="21"/>
    </location>
</feature>
<evidence type="ECO:0000313" key="2">
    <source>
        <dbReference type="Ensembl" id="ENSSPAP00000009880.1"/>
    </source>
</evidence>
<dbReference type="Ensembl" id="ENSSPAT00000010056.1">
    <property type="protein sequence ID" value="ENSSPAP00000009880.1"/>
    <property type="gene ID" value="ENSSPAG00000007527.1"/>
</dbReference>
<organism evidence="2">
    <name type="scientific">Stegastes partitus</name>
    <name type="common">bicolor damselfish</name>
    <dbReference type="NCBI Taxonomy" id="144197"/>
    <lineage>
        <taxon>Eukaryota</taxon>
        <taxon>Metazoa</taxon>
        <taxon>Chordata</taxon>
        <taxon>Craniata</taxon>
        <taxon>Vertebrata</taxon>
        <taxon>Euteleostomi</taxon>
        <taxon>Actinopterygii</taxon>
        <taxon>Neopterygii</taxon>
        <taxon>Teleostei</taxon>
        <taxon>Neoteleostei</taxon>
        <taxon>Acanthomorphata</taxon>
        <taxon>Ovalentaria</taxon>
        <taxon>Pomacentridae</taxon>
        <taxon>Stegastes</taxon>
    </lineage>
</organism>